<feature type="binding site" evidence="2">
    <location>
        <position position="164"/>
    </location>
    <ligand>
        <name>Mn(2+)</name>
        <dbReference type="ChEBI" id="CHEBI:29035"/>
        <label>2</label>
    </ligand>
</feature>
<dbReference type="InterPro" id="IPR036264">
    <property type="entry name" value="Bact_exopeptidase_dim_dom"/>
</dbReference>
<dbReference type="Proteomes" id="UP000030661">
    <property type="component" value="Unassembled WGS sequence"/>
</dbReference>
<dbReference type="FunFam" id="3.30.70.360:FF:000001">
    <property type="entry name" value="N-acetyldiaminopimelate deacetylase"/>
    <property type="match status" value="1"/>
</dbReference>
<dbReference type="EMBL" id="DF820467">
    <property type="protein sequence ID" value="GAK58439.1"/>
    <property type="molecule type" value="Genomic_DNA"/>
</dbReference>
<evidence type="ECO:0000256" key="1">
    <source>
        <dbReference type="ARBA" id="ARBA00022801"/>
    </source>
</evidence>
<dbReference type="InterPro" id="IPR017439">
    <property type="entry name" value="Amidohydrolase"/>
</dbReference>
<keyword evidence="4" id="KW-0645">Protease</keyword>
<dbReference type="Pfam" id="PF07687">
    <property type="entry name" value="M20_dimer"/>
    <property type="match status" value="1"/>
</dbReference>
<feature type="binding site" evidence="2">
    <location>
        <position position="102"/>
    </location>
    <ligand>
        <name>Mn(2+)</name>
        <dbReference type="ChEBI" id="CHEBI:29035"/>
        <label>2</label>
    </ligand>
</feature>
<feature type="binding site" evidence="2">
    <location>
        <position position="104"/>
    </location>
    <ligand>
        <name>Mn(2+)</name>
        <dbReference type="ChEBI" id="CHEBI:29035"/>
        <label>2</label>
    </ligand>
</feature>
<dbReference type="PANTHER" id="PTHR11014">
    <property type="entry name" value="PEPTIDASE M20 FAMILY MEMBER"/>
    <property type="match status" value="1"/>
</dbReference>
<keyword evidence="2" id="KW-0479">Metal-binding</keyword>
<keyword evidence="4" id="KW-0121">Carboxypeptidase</keyword>
<evidence type="ECO:0000313" key="4">
    <source>
        <dbReference type="EMBL" id="GAK58439.1"/>
    </source>
</evidence>
<dbReference type="PANTHER" id="PTHR11014:SF63">
    <property type="entry name" value="METALLOPEPTIDASE, PUTATIVE (AFU_ORTHOLOGUE AFUA_6G09600)-RELATED"/>
    <property type="match status" value="1"/>
</dbReference>
<feature type="binding site" evidence="2">
    <location>
        <position position="138"/>
    </location>
    <ligand>
        <name>Mn(2+)</name>
        <dbReference type="ChEBI" id="CHEBI:29035"/>
        <label>2</label>
    </ligand>
</feature>
<name>A0A081C1I4_VECG1</name>
<dbReference type="eggNOG" id="COG1473">
    <property type="taxonomic scope" value="Bacteria"/>
</dbReference>
<dbReference type="GO" id="GO:0004180">
    <property type="term" value="F:carboxypeptidase activity"/>
    <property type="evidence" value="ECO:0007669"/>
    <property type="project" value="UniProtKB-KW"/>
</dbReference>
<feature type="binding site" evidence="2">
    <location>
        <position position="360"/>
    </location>
    <ligand>
        <name>Mn(2+)</name>
        <dbReference type="ChEBI" id="CHEBI:29035"/>
        <label>2</label>
    </ligand>
</feature>
<dbReference type="GO" id="GO:0050118">
    <property type="term" value="F:N-acetyldiaminopimelate deacetylase activity"/>
    <property type="evidence" value="ECO:0007669"/>
    <property type="project" value="UniProtKB-ARBA"/>
</dbReference>
<dbReference type="AlphaFoldDB" id="A0A081C1I4"/>
<feature type="domain" description="Peptidase M20 dimerisation" evidence="3">
    <location>
        <begin position="187"/>
        <end position="280"/>
    </location>
</feature>
<dbReference type="SUPFAM" id="SSF55031">
    <property type="entry name" value="Bacterial exopeptidase dimerisation domain"/>
    <property type="match status" value="1"/>
</dbReference>
<dbReference type="InterPro" id="IPR011650">
    <property type="entry name" value="Peptidase_M20_dimer"/>
</dbReference>
<proteinExistence type="predicted"/>
<keyword evidence="5" id="KW-1185">Reference proteome</keyword>
<dbReference type="NCBIfam" id="TIGR01891">
    <property type="entry name" value="amidohydrolases"/>
    <property type="match status" value="1"/>
</dbReference>
<evidence type="ECO:0000256" key="2">
    <source>
        <dbReference type="PIRSR" id="PIRSR005962-1"/>
    </source>
</evidence>
<accession>A0A081C1I4</accession>
<sequence length="388" mass="42654">MPDFKQFVIEEHDRMIATRRDLHRIPETAFTEHKTSAYIANYLQKEGIEVMTGIAKTGVVGLLRTGKPGPTLMIRADMDALPVTEATGLPFASEHEGRMHACGHDGHITMVLSAATAINKFKDQLKGNIKFLFQPAEESPGGAKPMIEEGVMENPHVDYAVGCHVWPLLPQGQVGVKAGPIMAAADQFDIKILGKGGHGAMPHLCVDALEVGTQVVNALQRIVSRHTNPLESAVLSVCRFQSGTAFNVIPGEAVLCGTTRTFSREIWESWEERINRILRGVCESMGADYEFTFTPYYPPTINHPEMAQLVGRCAAEAVGAENVVEPEPSMGAEDMSFYLERCKGCFFFLGVGREESYPIHHPKFDFDEAVLLTGAEIYCRTAFDLLGK</sequence>
<dbReference type="STRING" id="1499967.U27_05413"/>
<dbReference type="Pfam" id="PF01546">
    <property type="entry name" value="Peptidase_M20"/>
    <property type="match status" value="1"/>
</dbReference>
<evidence type="ECO:0000259" key="3">
    <source>
        <dbReference type="Pfam" id="PF07687"/>
    </source>
</evidence>
<comment type="cofactor">
    <cofactor evidence="2">
        <name>Mn(2+)</name>
        <dbReference type="ChEBI" id="CHEBI:29035"/>
    </cofactor>
    <text evidence="2">The Mn(2+) ion enhances activity.</text>
</comment>
<dbReference type="HOGENOM" id="CLU_023257_0_1_0"/>
<reference evidence="4" key="1">
    <citation type="journal article" date="2015" name="PeerJ">
        <title>First genomic representation of candidate bacterial phylum KSB3 points to enhanced environmental sensing as a trigger of wastewater bulking.</title>
        <authorList>
            <person name="Sekiguchi Y."/>
            <person name="Ohashi A."/>
            <person name="Parks D.H."/>
            <person name="Yamauchi T."/>
            <person name="Tyson G.W."/>
            <person name="Hugenholtz P."/>
        </authorList>
    </citation>
    <scope>NUCLEOTIDE SEQUENCE [LARGE SCALE GENOMIC DNA]</scope>
</reference>
<keyword evidence="1" id="KW-0378">Hydrolase</keyword>
<dbReference type="Gene3D" id="3.30.70.360">
    <property type="match status" value="1"/>
</dbReference>
<dbReference type="SUPFAM" id="SSF53187">
    <property type="entry name" value="Zn-dependent exopeptidases"/>
    <property type="match status" value="1"/>
</dbReference>
<dbReference type="GO" id="GO:0019877">
    <property type="term" value="P:diaminopimelate biosynthetic process"/>
    <property type="evidence" value="ECO:0007669"/>
    <property type="project" value="UniProtKB-ARBA"/>
</dbReference>
<dbReference type="GO" id="GO:0046872">
    <property type="term" value="F:metal ion binding"/>
    <property type="evidence" value="ECO:0007669"/>
    <property type="project" value="UniProtKB-KW"/>
</dbReference>
<gene>
    <name evidence="4" type="ORF">U27_05413</name>
</gene>
<dbReference type="InterPro" id="IPR002933">
    <property type="entry name" value="Peptidase_M20"/>
</dbReference>
<dbReference type="CDD" id="cd03886">
    <property type="entry name" value="M20_Acy1"/>
    <property type="match status" value="1"/>
</dbReference>
<keyword evidence="2" id="KW-0464">Manganese</keyword>
<protein>
    <submittedName>
        <fullName evidence="4">Putative Thermostable carboxypeptidase 1</fullName>
    </submittedName>
</protein>
<evidence type="ECO:0000313" key="5">
    <source>
        <dbReference type="Proteomes" id="UP000030661"/>
    </source>
</evidence>
<organism evidence="4">
    <name type="scientific">Vecturithrix granuli</name>
    <dbReference type="NCBI Taxonomy" id="1499967"/>
    <lineage>
        <taxon>Bacteria</taxon>
        <taxon>Candidatus Moduliflexota</taxon>
        <taxon>Candidatus Vecturitrichia</taxon>
        <taxon>Candidatus Vecturitrichales</taxon>
        <taxon>Candidatus Vecturitrichaceae</taxon>
        <taxon>Candidatus Vecturithrix</taxon>
    </lineage>
</organism>
<dbReference type="Gene3D" id="3.40.630.10">
    <property type="entry name" value="Zn peptidases"/>
    <property type="match status" value="1"/>
</dbReference>
<dbReference type="PIRSF" id="PIRSF005962">
    <property type="entry name" value="Pept_M20D_amidohydro"/>
    <property type="match status" value="1"/>
</dbReference>